<accession>A0A0B1ZDE3</accession>
<keyword evidence="2 4" id="KW-0238">DNA-binding</keyword>
<evidence type="ECO:0000259" key="5">
    <source>
        <dbReference type="PROSITE" id="PS50977"/>
    </source>
</evidence>
<dbReference type="RefSeq" id="WP_039289990.1">
    <property type="nucleotide sequence ID" value="NZ_JTDI01000009.1"/>
</dbReference>
<dbReference type="PANTHER" id="PTHR30055:SF234">
    <property type="entry name" value="HTH-TYPE TRANSCRIPTIONAL REGULATOR BETI"/>
    <property type="match status" value="1"/>
</dbReference>
<feature type="DNA-binding region" description="H-T-H motif" evidence="4">
    <location>
        <begin position="41"/>
        <end position="60"/>
    </location>
</feature>
<organism evidence="6 7">
    <name type="scientific">Novosphingobium malaysiense</name>
    <dbReference type="NCBI Taxonomy" id="1348853"/>
    <lineage>
        <taxon>Bacteria</taxon>
        <taxon>Pseudomonadati</taxon>
        <taxon>Pseudomonadota</taxon>
        <taxon>Alphaproteobacteria</taxon>
        <taxon>Sphingomonadales</taxon>
        <taxon>Sphingomonadaceae</taxon>
        <taxon>Novosphingobium</taxon>
    </lineage>
</organism>
<dbReference type="STRING" id="1348853.LK12_22115"/>
<dbReference type="InterPro" id="IPR001647">
    <property type="entry name" value="HTH_TetR"/>
</dbReference>
<dbReference type="Proteomes" id="UP000031057">
    <property type="component" value="Unassembled WGS sequence"/>
</dbReference>
<keyword evidence="7" id="KW-1185">Reference proteome</keyword>
<evidence type="ECO:0000256" key="2">
    <source>
        <dbReference type="ARBA" id="ARBA00023125"/>
    </source>
</evidence>
<evidence type="ECO:0000256" key="1">
    <source>
        <dbReference type="ARBA" id="ARBA00023015"/>
    </source>
</evidence>
<gene>
    <name evidence="6" type="ORF">LK12_22115</name>
</gene>
<dbReference type="PROSITE" id="PS50977">
    <property type="entry name" value="HTH_TETR_2"/>
    <property type="match status" value="1"/>
</dbReference>
<dbReference type="SUPFAM" id="SSF46689">
    <property type="entry name" value="Homeodomain-like"/>
    <property type="match status" value="1"/>
</dbReference>
<dbReference type="Pfam" id="PF14246">
    <property type="entry name" value="TetR_C_7"/>
    <property type="match status" value="1"/>
</dbReference>
<dbReference type="Gene3D" id="1.10.357.10">
    <property type="entry name" value="Tetracycline Repressor, domain 2"/>
    <property type="match status" value="1"/>
</dbReference>
<proteinExistence type="predicted"/>
<dbReference type="PANTHER" id="PTHR30055">
    <property type="entry name" value="HTH-TYPE TRANSCRIPTIONAL REGULATOR RUTR"/>
    <property type="match status" value="1"/>
</dbReference>
<dbReference type="EMBL" id="JTDI01000009">
    <property type="protein sequence ID" value="KHK89054.1"/>
    <property type="molecule type" value="Genomic_DNA"/>
</dbReference>
<comment type="caution">
    <text evidence="6">The sequence shown here is derived from an EMBL/GenBank/DDBJ whole genome shotgun (WGS) entry which is preliminary data.</text>
</comment>
<evidence type="ECO:0000256" key="4">
    <source>
        <dbReference type="PROSITE-ProRule" id="PRU00335"/>
    </source>
</evidence>
<keyword evidence="3" id="KW-0804">Transcription</keyword>
<dbReference type="PRINTS" id="PR00455">
    <property type="entry name" value="HTHTETR"/>
</dbReference>
<keyword evidence="1" id="KW-0805">Transcription regulation</keyword>
<evidence type="ECO:0000256" key="3">
    <source>
        <dbReference type="ARBA" id="ARBA00023163"/>
    </source>
</evidence>
<evidence type="ECO:0000313" key="7">
    <source>
        <dbReference type="Proteomes" id="UP000031057"/>
    </source>
</evidence>
<dbReference type="GO" id="GO:0003700">
    <property type="term" value="F:DNA-binding transcription factor activity"/>
    <property type="evidence" value="ECO:0007669"/>
    <property type="project" value="TreeGrafter"/>
</dbReference>
<feature type="domain" description="HTH tetR-type" evidence="5">
    <location>
        <begin position="18"/>
        <end position="78"/>
    </location>
</feature>
<evidence type="ECO:0000313" key="6">
    <source>
        <dbReference type="EMBL" id="KHK89054.1"/>
    </source>
</evidence>
<dbReference type="GO" id="GO:0000976">
    <property type="term" value="F:transcription cis-regulatory region binding"/>
    <property type="evidence" value="ECO:0007669"/>
    <property type="project" value="TreeGrafter"/>
</dbReference>
<dbReference type="FunFam" id="1.10.10.60:FF:000141">
    <property type="entry name" value="TetR family transcriptional regulator"/>
    <property type="match status" value="1"/>
</dbReference>
<protein>
    <recommendedName>
        <fullName evidence="5">HTH tetR-type domain-containing protein</fullName>
    </recommendedName>
</protein>
<dbReference type="InterPro" id="IPR009057">
    <property type="entry name" value="Homeodomain-like_sf"/>
</dbReference>
<name>A0A0B1ZDE3_9SPHN</name>
<dbReference type="Pfam" id="PF00440">
    <property type="entry name" value="TetR_N"/>
    <property type="match status" value="1"/>
</dbReference>
<reference evidence="6 7" key="1">
    <citation type="submission" date="2014-10" db="EMBL/GenBank/DDBJ databases">
        <title>Genome sequence of Novosphingobium malaysiense MUSC 273(T).</title>
        <authorList>
            <person name="Lee L.-H."/>
        </authorList>
    </citation>
    <scope>NUCLEOTIDE SEQUENCE [LARGE SCALE GENOMIC DNA]</scope>
    <source>
        <strain evidence="6 7">MUSC 273</strain>
    </source>
</reference>
<dbReference type="AlphaFoldDB" id="A0A0B1ZDE3"/>
<dbReference type="InterPro" id="IPR039536">
    <property type="entry name" value="TetR_C_Proteobacteria"/>
</dbReference>
<sequence length="203" mass="22703">MTRYRSYNALPDQPEGTSEIRDRIIAAATQLFEEHGFRKTSIDAITRDARTSKRTVYEYFPDKHAILSVVLAQFIRQRFTELERMKAQDSGLPPRDVLRHLAQGLSDVARDGESKAMYRLLLAEADHVPDIARASHDIGLQQVVELVHKPLSALGIGDAEMAAQIFYDVFVMAPLNRALVGVEPMPINVDVALDALLDGFSRT</sequence>
<dbReference type="InterPro" id="IPR050109">
    <property type="entry name" value="HTH-type_TetR-like_transc_reg"/>
</dbReference>